<organism evidence="8 9">
    <name type="scientific">Lautropia mirabilis ATCC 51599</name>
    <dbReference type="NCBI Taxonomy" id="887898"/>
    <lineage>
        <taxon>Bacteria</taxon>
        <taxon>Pseudomonadati</taxon>
        <taxon>Pseudomonadota</taxon>
        <taxon>Betaproteobacteria</taxon>
        <taxon>Burkholderiales</taxon>
        <taxon>Burkholderiaceae</taxon>
        <taxon>Lautropia</taxon>
    </lineage>
</organism>
<sequence length="191" mass="21048">MIMHVSCSNAAGSGLEGEGGSGRCGLSRPPCRIRRALDSLAPWAGLLFLRLLIGWEFLESGLEKLGGENWFADIQEQFLFPFNHLPAELNWQLAMWFEIVGGLALMLGLGTRFFALALLVVTIVATAAVHWPAEWHSLAELAQGYVITDDGHGNFKLPLIFMVMLWPLMFFGAGRISLDALLGAVLRRKTH</sequence>
<keyword evidence="3" id="KW-1003">Cell membrane</keyword>
<feature type="transmembrane region" description="Helical" evidence="7">
    <location>
        <begin position="159"/>
        <end position="186"/>
    </location>
</feature>
<dbReference type="GO" id="GO:0005886">
    <property type="term" value="C:plasma membrane"/>
    <property type="evidence" value="ECO:0007669"/>
    <property type="project" value="UniProtKB-SubCell"/>
</dbReference>
<keyword evidence="4 7" id="KW-0812">Transmembrane</keyword>
<dbReference type="EMBL" id="AEQP01000024">
    <property type="protein sequence ID" value="EFV93718.1"/>
    <property type="molecule type" value="Genomic_DNA"/>
</dbReference>
<dbReference type="InterPro" id="IPR032808">
    <property type="entry name" value="DoxX"/>
</dbReference>
<dbReference type="InterPro" id="IPR051907">
    <property type="entry name" value="DoxX-like_oxidoreductase"/>
</dbReference>
<comment type="similarity">
    <text evidence="2">Belongs to the DoxX family.</text>
</comment>
<comment type="caution">
    <text evidence="8">The sequence shown here is derived from an EMBL/GenBank/DDBJ whole genome shotgun (WGS) entry which is preliminary data.</text>
</comment>
<evidence type="ECO:0000256" key="3">
    <source>
        <dbReference type="ARBA" id="ARBA00022475"/>
    </source>
</evidence>
<dbReference type="AlphaFoldDB" id="E7S0Q3"/>
<proteinExistence type="inferred from homology"/>
<evidence type="ECO:0000256" key="2">
    <source>
        <dbReference type="ARBA" id="ARBA00006679"/>
    </source>
</evidence>
<name>E7S0Q3_9BURK</name>
<evidence type="ECO:0000256" key="4">
    <source>
        <dbReference type="ARBA" id="ARBA00022692"/>
    </source>
</evidence>
<keyword evidence="5 7" id="KW-1133">Transmembrane helix</keyword>
<evidence type="ECO:0000313" key="8">
    <source>
        <dbReference type="EMBL" id="EFV93718.1"/>
    </source>
</evidence>
<dbReference type="eggNOG" id="COG2259">
    <property type="taxonomic scope" value="Bacteria"/>
</dbReference>
<dbReference type="Proteomes" id="UP000011021">
    <property type="component" value="Unassembled WGS sequence"/>
</dbReference>
<dbReference type="HOGENOM" id="CLU_058421_4_0_4"/>
<feature type="transmembrane region" description="Helical" evidence="7">
    <location>
        <begin position="114"/>
        <end position="133"/>
    </location>
</feature>
<evidence type="ECO:0000256" key="1">
    <source>
        <dbReference type="ARBA" id="ARBA00004651"/>
    </source>
</evidence>
<dbReference type="PANTHER" id="PTHR33452">
    <property type="entry name" value="OXIDOREDUCTASE CATD-RELATED"/>
    <property type="match status" value="1"/>
</dbReference>
<reference evidence="8 9" key="1">
    <citation type="submission" date="2010-12" db="EMBL/GenBank/DDBJ databases">
        <authorList>
            <person name="Muzny D."/>
            <person name="Qin X."/>
            <person name="Deng J."/>
            <person name="Jiang H."/>
            <person name="Liu Y."/>
            <person name="Qu J."/>
            <person name="Song X.-Z."/>
            <person name="Zhang L."/>
            <person name="Thornton R."/>
            <person name="Coyle M."/>
            <person name="Francisco L."/>
            <person name="Jackson L."/>
            <person name="Javaid M."/>
            <person name="Korchina V."/>
            <person name="Kovar C."/>
            <person name="Mata R."/>
            <person name="Mathew T."/>
            <person name="Ngo R."/>
            <person name="Nguyen L."/>
            <person name="Nguyen N."/>
            <person name="Okwuonu G."/>
            <person name="Ongeri F."/>
            <person name="Pham C."/>
            <person name="Simmons D."/>
            <person name="Wilczek-Boney K."/>
            <person name="Hale W."/>
            <person name="Jakkamsetti A."/>
            <person name="Pham P."/>
            <person name="Ruth R."/>
            <person name="San Lucas F."/>
            <person name="Warren J."/>
            <person name="Zhang J."/>
            <person name="Zhao Z."/>
            <person name="Zhou C."/>
            <person name="Zhu D."/>
            <person name="Lee S."/>
            <person name="Bess C."/>
            <person name="Blankenburg K."/>
            <person name="Forbes L."/>
            <person name="Fu Q."/>
            <person name="Gubbala S."/>
            <person name="Hirani K."/>
            <person name="Jayaseelan J.C."/>
            <person name="Lara F."/>
            <person name="Munidasa M."/>
            <person name="Palculict T."/>
            <person name="Patil S."/>
            <person name="Pu L.-L."/>
            <person name="Saada N."/>
            <person name="Tang L."/>
            <person name="Weissenberger G."/>
            <person name="Zhu Y."/>
            <person name="Hemphill L."/>
            <person name="Shang Y."/>
            <person name="Youmans B."/>
            <person name="Ayvaz T."/>
            <person name="Ross M."/>
            <person name="Santibanez J."/>
            <person name="Aqrawi P."/>
            <person name="Gross S."/>
            <person name="Joshi V."/>
            <person name="Fowler G."/>
            <person name="Nazareth L."/>
            <person name="Reid J."/>
            <person name="Worley K."/>
            <person name="Petrosino J."/>
            <person name="Highlander S."/>
            <person name="Gibbs R."/>
        </authorList>
    </citation>
    <scope>NUCLEOTIDE SEQUENCE [LARGE SCALE GENOMIC DNA]</scope>
    <source>
        <strain evidence="8 9">ATCC 51599</strain>
    </source>
</reference>
<evidence type="ECO:0000313" key="9">
    <source>
        <dbReference type="Proteomes" id="UP000011021"/>
    </source>
</evidence>
<dbReference type="PANTHER" id="PTHR33452:SF7">
    <property type="entry name" value="DOXX FAMILY PROTEIN"/>
    <property type="match status" value="1"/>
</dbReference>
<accession>E7S0Q3</accession>
<evidence type="ECO:0000256" key="5">
    <source>
        <dbReference type="ARBA" id="ARBA00022989"/>
    </source>
</evidence>
<comment type="subcellular location">
    <subcellularLocation>
        <location evidence="1">Cell membrane</location>
        <topology evidence="1">Multi-pass membrane protein</topology>
    </subcellularLocation>
</comment>
<gene>
    <name evidence="8" type="ORF">HMPREF0551_2614</name>
</gene>
<keyword evidence="9" id="KW-1185">Reference proteome</keyword>
<keyword evidence="6 7" id="KW-0472">Membrane</keyword>
<dbReference type="Pfam" id="PF07681">
    <property type="entry name" value="DoxX"/>
    <property type="match status" value="1"/>
</dbReference>
<evidence type="ECO:0000256" key="6">
    <source>
        <dbReference type="ARBA" id="ARBA00023136"/>
    </source>
</evidence>
<dbReference type="STRING" id="887898.HMPREF0551_2614"/>
<evidence type="ECO:0000256" key="7">
    <source>
        <dbReference type="SAM" id="Phobius"/>
    </source>
</evidence>
<protein>
    <submittedName>
        <fullName evidence="8">DoxX family protein</fullName>
    </submittedName>
</protein>